<dbReference type="OrthoDB" id="304916at2157"/>
<organism evidence="1 2">
    <name type="scientific">Halarchaeum grantii</name>
    <dbReference type="NCBI Taxonomy" id="1193105"/>
    <lineage>
        <taxon>Archaea</taxon>
        <taxon>Methanobacteriati</taxon>
        <taxon>Methanobacteriota</taxon>
        <taxon>Stenosarchaea group</taxon>
        <taxon>Halobacteria</taxon>
        <taxon>Halobacteriales</taxon>
        <taxon>Halobacteriaceae</taxon>
    </lineage>
</organism>
<accession>A0A830EXF0</accession>
<protein>
    <submittedName>
        <fullName evidence="1">Uncharacterized protein</fullName>
    </submittedName>
</protein>
<dbReference type="EMBL" id="BMPF01000003">
    <property type="protein sequence ID" value="GGL38997.1"/>
    <property type="molecule type" value="Genomic_DNA"/>
</dbReference>
<dbReference type="InterPro" id="IPR048925">
    <property type="entry name" value="RdfA"/>
</dbReference>
<dbReference type="AlphaFoldDB" id="A0A830EXF0"/>
<gene>
    <name evidence="1" type="ORF">GCM10009037_23340</name>
</gene>
<sequence length="205" mass="22655">MSADEATCNCKVGRVASEYGLGEIGEELASLWRGEEGESYSLRDLQHYFNQRVLEAELRSANVEVLDGELENTYRLLTDDDVSAGMRTQAMGRLERDGVDVEAVEKDFVSHQSIHTHLRECLGAEKDPEPADRVASTQSTVGSLEARTEKIAANNLERLAGEEVSLEGFDVIVTTHVTCDECGRRYEFGDLLDDGGCECRLPQHA</sequence>
<comment type="caution">
    <text evidence="1">The sequence shown here is derived from an EMBL/GenBank/DDBJ whole genome shotgun (WGS) entry which is preliminary data.</text>
</comment>
<evidence type="ECO:0000313" key="2">
    <source>
        <dbReference type="Proteomes" id="UP000628840"/>
    </source>
</evidence>
<evidence type="ECO:0000313" key="1">
    <source>
        <dbReference type="EMBL" id="GGL38997.1"/>
    </source>
</evidence>
<dbReference type="Pfam" id="PF21811">
    <property type="entry name" value="RdfA"/>
    <property type="match status" value="1"/>
</dbReference>
<proteinExistence type="predicted"/>
<reference evidence="1 2" key="1">
    <citation type="journal article" date="2019" name="Int. J. Syst. Evol. Microbiol.">
        <title>The Global Catalogue of Microorganisms (GCM) 10K type strain sequencing project: providing services to taxonomists for standard genome sequencing and annotation.</title>
        <authorList>
            <consortium name="The Broad Institute Genomics Platform"/>
            <consortium name="The Broad Institute Genome Sequencing Center for Infectious Disease"/>
            <person name="Wu L."/>
            <person name="Ma J."/>
        </authorList>
    </citation>
    <scope>NUCLEOTIDE SEQUENCE [LARGE SCALE GENOMIC DNA]</scope>
    <source>
        <strain evidence="1 2">JCM 19585</strain>
    </source>
</reference>
<dbReference type="Proteomes" id="UP000628840">
    <property type="component" value="Unassembled WGS sequence"/>
</dbReference>
<name>A0A830EXF0_9EURY</name>
<keyword evidence="2" id="KW-1185">Reference proteome</keyword>
<dbReference type="RefSeq" id="WP_188883917.1">
    <property type="nucleotide sequence ID" value="NZ_BMPF01000003.1"/>
</dbReference>